<dbReference type="InterPro" id="IPR003607">
    <property type="entry name" value="HD/PDEase_dom"/>
</dbReference>
<evidence type="ECO:0000313" key="3">
    <source>
        <dbReference type="Proteomes" id="UP001611450"/>
    </source>
</evidence>
<dbReference type="Proteomes" id="UP001611450">
    <property type="component" value="Unassembled WGS sequence"/>
</dbReference>
<comment type="caution">
    <text evidence="2">The sequence shown here is derived from an EMBL/GenBank/DDBJ whole genome shotgun (WGS) entry which is preliminary data.</text>
</comment>
<reference evidence="2 3" key="1">
    <citation type="submission" date="2024-10" db="EMBL/GenBank/DDBJ databases">
        <title>The Natural Products Discovery Center: Release of the First 8490 Sequenced Strains for Exploring Actinobacteria Biosynthetic Diversity.</title>
        <authorList>
            <person name="Kalkreuter E."/>
            <person name="Kautsar S.A."/>
            <person name="Yang D."/>
            <person name="Bader C.D."/>
            <person name="Teijaro C.N."/>
            <person name="Fluegel L."/>
            <person name="Davis C.M."/>
            <person name="Simpson J.R."/>
            <person name="Lauterbach L."/>
            <person name="Steele A.D."/>
            <person name="Gui C."/>
            <person name="Meng S."/>
            <person name="Li G."/>
            <person name="Viehrig K."/>
            <person name="Ye F."/>
            <person name="Su P."/>
            <person name="Kiefer A.F."/>
            <person name="Nichols A."/>
            <person name="Cepeda A.J."/>
            <person name="Yan W."/>
            <person name="Fan B."/>
            <person name="Jiang Y."/>
            <person name="Adhikari A."/>
            <person name="Zheng C.-J."/>
            <person name="Schuster L."/>
            <person name="Cowan T.M."/>
            <person name="Smanski M.J."/>
            <person name="Chevrette M.G."/>
            <person name="De Carvalho L.P.S."/>
            <person name="Shen B."/>
        </authorList>
    </citation>
    <scope>NUCLEOTIDE SEQUENCE [LARGE SCALE GENOMIC DNA]</scope>
    <source>
        <strain evidence="2 3">NPDC019626</strain>
    </source>
</reference>
<gene>
    <name evidence="2" type="ORF">ACH47G_27495</name>
</gene>
<dbReference type="Gene3D" id="1.10.3210.10">
    <property type="entry name" value="Hypothetical protein af1432"/>
    <property type="match status" value="1"/>
</dbReference>
<dbReference type="EMBL" id="JBIRXV010000007">
    <property type="protein sequence ID" value="MFI2324243.1"/>
    <property type="molecule type" value="Genomic_DNA"/>
</dbReference>
<dbReference type="CDD" id="cd00077">
    <property type="entry name" value="HDc"/>
    <property type="match status" value="1"/>
</dbReference>
<dbReference type="SUPFAM" id="SSF109604">
    <property type="entry name" value="HD-domain/PDEase-like"/>
    <property type="match status" value="1"/>
</dbReference>
<organism evidence="2 3">
    <name type="scientific">Nocardia beijingensis</name>
    <dbReference type="NCBI Taxonomy" id="95162"/>
    <lineage>
        <taxon>Bacteria</taxon>
        <taxon>Bacillati</taxon>
        <taxon>Actinomycetota</taxon>
        <taxon>Actinomycetes</taxon>
        <taxon>Mycobacteriales</taxon>
        <taxon>Nocardiaceae</taxon>
        <taxon>Nocardia</taxon>
    </lineage>
</organism>
<evidence type="ECO:0000256" key="1">
    <source>
        <dbReference type="SAM" id="MobiDB-lite"/>
    </source>
</evidence>
<evidence type="ECO:0000313" key="2">
    <source>
        <dbReference type="EMBL" id="MFI2324243.1"/>
    </source>
</evidence>
<sequence length="277" mass="29707">MSFAPLVAHPNARLTRRTPSSDQKEGIVAAPTGLDWAWATSTGGALSRQQRRGLAVATARTLPAMVTNRVRLALGRRGRGRLEFAGLRLPDSALAVAAETEARESLSPHMLNHSLRTYYFGRVLAALDGAAYDDELVYVSCLLHDLQLEHPTPGRCFAVVGGERAVALALGAGAPPDRAEAIGAAIAAHLTPGVADDLGDPGGFVSAGASVDVLGTRLAELDREWVAELLRRHPRLEFKRHAVAAFRAEAKAMPEGRIHWLNRAGFQTMVRMSPFAE</sequence>
<dbReference type="PANTHER" id="PTHR35569:SF1">
    <property type="entry name" value="CYANAMIDE HYDRATASE DDI2-RELATED"/>
    <property type="match status" value="1"/>
</dbReference>
<name>A0ABW7WMN4_9NOCA</name>
<keyword evidence="3" id="KW-1185">Reference proteome</keyword>
<dbReference type="PANTHER" id="PTHR35569">
    <property type="entry name" value="CYANAMIDE HYDRATASE DDI2-RELATED"/>
    <property type="match status" value="1"/>
</dbReference>
<protein>
    <submittedName>
        <fullName evidence="2">Phosphohydrolase</fullName>
    </submittedName>
</protein>
<proteinExistence type="predicted"/>
<dbReference type="RefSeq" id="WP_396946979.1">
    <property type="nucleotide sequence ID" value="NZ_JBIRXV010000007.1"/>
</dbReference>
<feature type="region of interest" description="Disordered" evidence="1">
    <location>
        <begin position="1"/>
        <end position="25"/>
    </location>
</feature>
<accession>A0ABW7WMN4</accession>